<name>A0ABU0HEP8_9HYPH</name>
<evidence type="ECO:0000256" key="4">
    <source>
        <dbReference type="ARBA" id="ARBA00022448"/>
    </source>
</evidence>
<keyword evidence="7 12" id="KW-0812">Transmembrane</keyword>
<evidence type="ECO:0000256" key="11">
    <source>
        <dbReference type="ARBA" id="ARBA00040780"/>
    </source>
</evidence>
<dbReference type="PANTHER" id="PTHR43227">
    <property type="entry name" value="BLL4140 PROTEIN"/>
    <property type="match status" value="1"/>
</dbReference>
<evidence type="ECO:0000256" key="9">
    <source>
        <dbReference type="ARBA" id="ARBA00023136"/>
    </source>
</evidence>
<dbReference type="Proteomes" id="UP001241603">
    <property type="component" value="Unassembled WGS sequence"/>
</dbReference>
<sequence length="294" mass="33024">MEKRATFSSTTIGILFALPMLVLIFVFFYWPSGQALFWAFTLEQPWGGGNRWVGFQNFQQLLSDPVYWNSISRSMIFGLGSTAIAMGMALILALFTDRELRGHGAYRSIFVWPYAIAAPALGLAFRFILAPEAGLLSLINQVWPGIWNPALDGNDAMIAVIIAFSWKYIGYNFIFFLSALQSIPRSLIEAAAMDGSGPARRMWDIQLPLLTPTLFFLLVINITESFQDSFGIVDIMTQGGPARATELMVYKIYFDGFKGLDYSGAAAQSIILMVLVILLTFVQFRFIERRVHYK</sequence>
<evidence type="ECO:0000256" key="1">
    <source>
        <dbReference type="ARBA" id="ARBA00004429"/>
    </source>
</evidence>
<comment type="subunit">
    <text evidence="3">The complex is composed of two ATP-binding proteins (UgpC), two transmembrane proteins (UgpA and UgpE) and a solute-binding protein (UgpB).</text>
</comment>
<comment type="function">
    <text evidence="10">Part of the ABC transporter complex UgpBAEC involved in sn-glycerol-3-phosphate (G3P) import. Probably responsible for the translocation of the substrate across the membrane.</text>
</comment>
<evidence type="ECO:0000256" key="8">
    <source>
        <dbReference type="ARBA" id="ARBA00022989"/>
    </source>
</evidence>
<dbReference type="Gene3D" id="1.10.3720.10">
    <property type="entry name" value="MetI-like"/>
    <property type="match status" value="1"/>
</dbReference>
<evidence type="ECO:0000256" key="2">
    <source>
        <dbReference type="ARBA" id="ARBA00009306"/>
    </source>
</evidence>
<keyword evidence="5" id="KW-1003">Cell membrane</keyword>
<feature type="transmembrane region" description="Helical" evidence="12">
    <location>
        <begin position="108"/>
        <end position="129"/>
    </location>
</feature>
<dbReference type="InterPro" id="IPR035906">
    <property type="entry name" value="MetI-like_sf"/>
</dbReference>
<feature type="transmembrane region" description="Helical" evidence="12">
    <location>
        <begin position="12"/>
        <end position="30"/>
    </location>
</feature>
<evidence type="ECO:0000256" key="7">
    <source>
        <dbReference type="ARBA" id="ARBA00022692"/>
    </source>
</evidence>
<keyword evidence="8 12" id="KW-1133">Transmembrane helix</keyword>
<evidence type="ECO:0000256" key="10">
    <source>
        <dbReference type="ARBA" id="ARBA00037054"/>
    </source>
</evidence>
<dbReference type="Pfam" id="PF00528">
    <property type="entry name" value="BPD_transp_1"/>
    <property type="match status" value="1"/>
</dbReference>
<comment type="similarity">
    <text evidence="2 12">Belongs to the binding-protein-dependent transport system permease family.</text>
</comment>
<dbReference type="CDD" id="cd06261">
    <property type="entry name" value="TM_PBP2"/>
    <property type="match status" value="1"/>
</dbReference>
<evidence type="ECO:0000313" key="15">
    <source>
        <dbReference type="Proteomes" id="UP001241603"/>
    </source>
</evidence>
<accession>A0ABU0HEP8</accession>
<comment type="caution">
    <text evidence="14">The sequence shown here is derived from an EMBL/GenBank/DDBJ whole genome shotgun (WGS) entry which is preliminary data.</text>
</comment>
<feature type="domain" description="ABC transmembrane type-1" evidence="13">
    <location>
        <begin position="71"/>
        <end position="283"/>
    </location>
</feature>
<keyword evidence="15" id="KW-1185">Reference proteome</keyword>
<evidence type="ECO:0000256" key="6">
    <source>
        <dbReference type="ARBA" id="ARBA00022519"/>
    </source>
</evidence>
<feature type="transmembrane region" description="Helical" evidence="12">
    <location>
        <begin position="156"/>
        <end position="180"/>
    </location>
</feature>
<feature type="transmembrane region" description="Helical" evidence="12">
    <location>
        <begin position="265"/>
        <end position="287"/>
    </location>
</feature>
<proteinExistence type="inferred from homology"/>
<dbReference type="RefSeq" id="WP_266351207.1">
    <property type="nucleotide sequence ID" value="NZ_JAPKNG010000008.1"/>
</dbReference>
<evidence type="ECO:0000313" key="14">
    <source>
        <dbReference type="EMBL" id="MDQ0440323.1"/>
    </source>
</evidence>
<feature type="transmembrane region" description="Helical" evidence="12">
    <location>
        <begin position="75"/>
        <end position="96"/>
    </location>
</feature>
<keyword evidence="6" id="KW-0997">Cell inner membrane</keyword>
<evidence type="ECO:0000256" key="3">
    <source>
        <dbReference type="ARBA" id="ARBA00011557"/>
    </source>
</evidence>
<keyword evidence="4 12" id="KW-0813">Transport</keyword>
<reference evidence="14 15" key="1">
    <citation type="submission" date="2023-07" db="EMBL/GenBank/DDBJ databases">
        <title>Genomic Encyclopedia of Type Strains, Phase IV (KMG-IV): sequencing the most valuable type-strain genomes for metagenomic binning, comparative biology and taxonomic classification.</title>
        <authorList>
            <person name="Goeker M."/>
        </authorList>
    </citation>
    <scope>NUCLEOTIDE SEQUENCE [LARGE SCALE GENOMIC DNA]</scope>
    <source>
        <strain evidence="14 15">B6-8</strain>
    </source>
</reference>
<dbReference type="InterPro" id="IPR050809">
    <property type="entry name" value="UgpAE/MalFG_permease"/>
</dbReference>
<dbReference type="PROSITE" id="PS50928">
    <property type="entry name" value="ABC_TM1"/>
    <property type="match status" value="1"/>
</dbReference>
<dbReference type="PANTHER" id="PTHR43227:SF9">
    <property type="entry name" value="SN-GLYCEROL-3-PHOSPHATE TRANSPORT SYSTEM PERMEASE PROTEIN UGPA"/>
    <property type="match status" value="1"/>
</dbReference>
<dbReference type="InterPro" id="IPR000515">
    <property type="entry name" value="MetI-like"/>
</dbReference>
<feature type="transmembrane region" description="Helical" evidence="12">
    <location>
        <begin position="201"/>
        <end position="220"/>
    </location>
</feature>
<evidence type="ECO:0000256" key="12">
    <source>
        <dbReference type="RuleBase" id="RU363032"/>
    </source>
</evidence>
<gene>
    <name evidence="14" type="ORF">QO014_004738</name>
</gene>
<organism evidence="14 15">
    <name type="scientific">Kaistia dalseonensis</name>
    <dbReference type="NCBI Taxonomy" id="410840"/>
    <lineage>
        <taxon>Bacteria</taxon>
        <taxon>Pseudomonadati</taxon>
        <taxon>Pseudomonadota</taxon>
        <taxon>Alphaproteobacteria</taxon>
        <taxon>Hyphomicrobiales</taxon>
        <taxon>Kaistiaceae</taxon>
        <taxon>Kaistia</taxon>
    </lineage>
</organism>
<evidence type="ECO:0000259" key="13">
    <source>
        <dbReference type="PROSITE" id="PS50928"/>
    </source>
</evidence>
<dbReference type="SUPFAM" id="SSF161098">
    <property type="entry name" value="MetI-like"/>
    <property type="match status" value="1"/>
</dbReference>
<dbReference type="EMBL" id="JAUSVO010000008">
    <property type="protein sequence ID" value="MDQ0440323.1"/>
    <property type="molecule type" value="Genomic_DNA"/>
</dbReference>
<protein>
    <recommendedName>
        <fullName evidence="11">sn-glycerol-3-phosphate transport system permease protein UgpA</fullName>
    </recommendedName>
</protein>
<keyword evidence="9 12" id="KW-0472">Membrane</keyword>
<comment type="subcellular location">
    <subcellularLocation>
        <location evidence="1">Cell inner membrane</location>
        <topology evidence="1">Multi-pass membrane protein</topology>
    </subcellularLocation>
    <subcellularLocation>
        <location evidence="12">Cell membrane</location>
        <topology evidence="12">Multi-pass membrane protein</topology>
    </subcellularLocation>
</comment>
<evidence type="ECO:0000256" key="5">
    <source>
        <dbReference type="ARBA" id="ARBA00022475"/>
    </source>
</evidence>